<gene>
    <name evidence="1" type="ORF">PENTCL1PPCAC_12367</name>
</gene>
<name>A0AAV5T3N2_9BILA</name>
<evidence type="ECO:0000313" key="1">
    <source>
        <dbReference type="EMBL" id="GMS90192.1"/>
    </source>
</evidence>
<protein>
    <submittedName>
        <fullName evidence="1">Uncharacterized protein</fullName>
    </submittedName>
</protein>
<accession>A0AAV5T3N2</accession>
<comment type="caution">
    <text evidence="1">The sequence shown here is derived from an EMBL/GenBank/DDBJ whole genome shotgun (WGS) entry which is preliminary data.</text>
</comment>
<evidence type="ECO:0000313" key="2">
    <source>
        <dbReference type="Proteomes" id="UP001432027"/>
    </source>
</evidence>
<sequence>TAQCLSDEESPFFVHCKDREPARLDRAIAGEVSAGHAAALAQQNPNEQSEKFNATENLKKWRKWRRRSTTSDETWRRIIYRS</sequence>
<reference evidence="1" key="1">
    <citation type="submission" date="2023-10" db="EMBL/GenBank/DDBJ databases">
        <title>Genome assembly of Pristionchus species.</title>
        <authorList>
            <person name="Yoshida K."/>
            <person name="Sommer R.J."/>
        </authorList>
    </citation>
    <scope>NUCLEOTIDE SEQUENCE</scope>
    <source>
        <strain evidence="1">RS0144</strain>
    </source>
</reference>
<keyword evidence="2" id="KW-1185">Reference proteome</keyword>
<dbReference type="Proteomes" id="UP001432027">
    <property type="component" value="Unassembled WGS sequence"/>
</dbReference>
<proteinExistence type="predicted"/>
<feature type="non-terminal residue" evidence="1">
    <location>
        <position position="82"/>
    </location>
</feature>
<dbReference type="EMBL" id="BTSX01000003">
    <property type="protein sequence ID" value="GMS90192.1"/>
    <property type="molecule type" value="Genomic_DNA"/>
</dbReference>
<dbReference type="AlphaFoldDB" id="A0AAV5T3N2"/>
<organism evidence="1 2">
    <name type="scientific">Pristionchus entomophagus</name>
    <dbReference type="NCBI Taxonomy" id="358040"/>
    <lineage>
        <taxon>Eukaryota</taxon>
        <taxon>Metazoa</taxon>
        <taxon>Ecdysozoa</taxon>
        <taxon>Nematoda</taxon>
        <taxon>Chromadorea</taxon>
        <taxon>Rhabditida</taxon>
        <taxon>Rhabditina</taxon>
        <taxon>Diplogasteromorpha</taxon>
        <taxon>Diplogasteroidea</taxon>
        <taxon>Neodiplogasteridae</taxon>
        <taxon>Pristionchus</taxon>
    </lineage>
</organism>
<feature type="non-terminal residue" evidence="1">
    <location>
        <position position="1"/>
    </location>
</feature>